<evidence type="ECO:0000256" key="1">
    <source>
        <dbReference type="ARBA" id="ARBA00004229"/>
    </source>
</evidence>
<keyword evidence="5" id="KW-0150">Chloroplast</keyword>
<name>A0ABR2QYD6_9ROSI</name>
<dbReference type="Pfam" id="PF02788">
    <property type="entry name" value="RuBisCO_large_N"/>
    <property type="match status" value="1"/>
</dbReference>
<comment type="catalytic activity">
    <reaction evidence="14">
        <text>D-ribulose 1,5-bisphosphate + O2 = 2-phosphoglycolate + (2R)-3-phosphoglycerate + 2 H(+)</text>
        <dbReference type="Rhea" id="RHEA:36631"/>
        <dbReference type="ChEBI" id="CHEBI:15378"/>
        <dbReference type="ChEBI" id="CHEBI:15379"/>
        <dbReference type="ChEBI" id="CHEBI:57870"/>
        <dbReference type="ChEBI" id="CHEBI:58033"/>
        <dbReference type="ChEBI" id="CHEBI:58272"/>
    </reaction>
</comment>
<comment type="caution">
    <text evidence="17">The sequence shown here is derived from an EMBL/GenBank/DDBJ whole genome shotgun (WGS) entry which is preliminary data.</text>
</comment>
<keyword evidence="11" id="KW-0601">Photorespiration</keyword>
<dbReference type="Proteomes" id="UP001396334">
    <property type="component" value="Unassembled WGS sequence"/>
</dbReference>
<dbReference type="InterPro" id="IPR036422">
    <property type="entry name" value="RuBisCO_lsu_N_sf"/>
</dbReference>
<dbReference type="EMBL" id="JBBPBN010000030">
    <property type="protein sequence ID" value="KAK9005710.1"/>
    <property type="molecule type" value="Genomic_DNA"/>
</dbReference>
<keyword evidence="8" id="KW-0934">Plastid</keyword>
<keyword evidence="6" id="KW-0602">Photosynthesis</keyword>
<evidence type="ECO:0000256" key="14">
    <source>
        <dbReference type="ARBA" id="ARBA00048059"/>
    </source>
</evidence>
<evidence type="ECO:0000256" key="5">
    <source>
        <dbReference type="ARBA" id="ARBA00022528"/>
    </source>
</evidence>
<evidence type="ECO:0000256" key="11">
    <source>
        <dbReference type="ARBA" id="ARBA00023238"/>
    </source>
</evidence>
<evidence type="ECO:0000256" key="7">
    <source>
        <dbReference type="ARBA" id="ARBA00022567"/>
    </source>
</evidence>
<dbReference type="InterPro" id="IPR033966">
    <property type="entry name" value="RuBisCO"/>
</dbReference>
<evidence type="ECO:0000256" key="10">
    <source>
        <dbReference type="ARBA" id="ARBA00023033"/>
    </source>
</evidence>
<accession>A0ABR2QYD6</accession>
<evidence type="ECO:0000256" key="2">
    <source>
        <dbReference type="ARBA" id="ARBA00006204"/>
    </source>
</evidence>
<evidence type="ECO:0000256" key="13">
    <source>
        <dbReference type="ARBA" id="ARBA00023300"/>
    </source>
</evidence>
<evidence type="ECO:0000256" key="4">
    <source>
        <dbReference type="ARBA" id="ARBA00017725"/>
    </source>
</evidence>
<comment type="catalytic activity">
    <reaction evidence="15">
        <text>2 (2R)-3-phosphoglycerate + 2 H(+) = D-ribulose 1,5-bisphosphate + CO2 + H2O</text>
        <dbReference type="Rhea" id="RHEA:23124"/>
        <dbReference type="ChEBI" id="CHEBI:15377"/>
        <dbReference type="ChEBI" id="CHEBI:15378"/>
        <dbReference type="ChEBI" id="CHEBI:16526"/>
        <dbReference type="ChEBI" id="CHEBI:57870"/>
        <dbReference type="ChEBI" id="CHEBI:58272"/>
        <dbReference type="EC" id="4.1.1.39"/>
    </reaction>
</comment>
<keyword evidence="13" id="KW-0120">Carbon dioxide fixation</keyword>
<evidence type="ECO:0000256" key="8">
    <source>
        <dbReference type="ARBA" id="ARBA00022640"/>
    </source>
</evidence>
<proteinExistence type="inferred from homology"/>
<dbReference type="PANTHER" id="PTHR42704:SF15">
    <property type="entry name" value="RIBULOSE BISPHOSPHATE CARBOXYLASE LARGE CHAIN"/>
    <property type="match status" value="1"/>
</dbReference>
<comment type="subcellular location">
    <subcellularLocation>
        <location evidence="1">Plastid</location>
        <location evidence="1">Chloroplast</location>
    </subcellularLocation>
</comment>
<keyword evidence="7" id="KW-0113">Calvin cycle</keyword>
<evidence type="ECO:0000256" key="12">
    <source>
        <dbReference type="ARBA" id="ARBA00023239"/>
    </source>
</evidence>
<dbReference type="InterPro" id="IPR017443">
    <property type="entry name" value="RuBisCO_lsu_fd_N"/>
</dbReference>
<evidence type="ECO:0000313" key="17">
    <source>
        <dbReference type="EMBL" id="KAK9005710.1"/>
    </source>
</evidence>
<dbReference type="SUPFAM" id="SSF54966">
    <property type="entry name" value="RuBisCO, large subunit, small (N-terminal) domain"/>
    <property type="match status" value="1"/>
</dbReference>
<organism evidence="17 18">
    <name type="scientific">Hibiscus sabdariffa</name>
    <name type="common">roselle</name>
    <dbReference type="NCBI Taxonomy" id="183260"/>
    <lineage>
        <taxon>Eukaryota</taxon>
        <taxon>Viridiplantae</taxon>
        <taxon>Streptophyta</taxon>
        <taxon>Embryophyta</taxon>
        <taxon>Tracheophyta</taxon>
        <taxon>Spermatophyta</taxon>
        <taxon>Magnoliopsida</taxon>
        <taxon>eudicotyledons</taxon>
        <taxon>Gunneridae</taxon>
        <taxon>Pentapetalae</taxon>
        <taxon>rosids</taxon>
        <taxon>malvids</taxon>
        <taxon>Malvales</taxon>
        <taxon>Malvaceae</taxon>
        <taxon>Malvoideae</taxon>
        <taxon>Hibiscus</taxon>
    </lineage>
</organism>
<keyword evidence="12" id="KW-0456">Lyase</keyword>
<dbReference type="EC" id="4.1.1.39" evidence="3"/>
<feature type="domain" description="Ribulose bisphosphate carboxylase large subunit ferrodoxin-like N-terminal" evidence="16">
    <location>
        <begin position="27"/>
        <end position="86"/>
    </location>
</feature>
<sequence length="294" mass="32646">MFLQETLPNHTNLVTQPAQSNVVNQSAYIDLVPGEEDQYICYVAYPLDLFEEGSVTNMFTSIVGNVFGFKALRALHLEDLPIPIAYIKTFQGPPYGIQGVASVQQENYSERYQGYTATGNNVGYVSQNEVFLLLFSANVNHLNSPVLHSTPSAHMSFVFIAFHRYSHTIEAWYPNTGSTLHVTYDQANLQTGALYTDEAQEQNSNDLTTIFSTEQLNVDALALQNCGSRHVSPEIRGELSEGSQLVLDNGMLIELQKGSNEDIGGDELQVDAVQVQQSDVQVQLSDDQFQHMKV</sequence>
<keyword evidence="18" id="KW-1185">Reference proteome</keyword>
<evidence type="ECO:0000256" key="6">
    <source>
        <dbReference type="ARBA" id="ARBA00022531"/>
    </source>
</evidence>
<keyword evidence="9" id="KW-0560">Oxidoreductase</keyword>
<dbReference type="Gene3D" id="3.30.70.150">
    <property type="entry name" value="RuBisCO large subunit, N-terminal domain"/>
    <property type="match status" value="1"/>
</dbReference>
<dbReference type="PANTHER" id="PTHR42704">
    <property type="entry name" value="RIBULOSE BISPHOSPHATE CARBOXYLASE"/>
    <property type="match status" value="1"/>
</dbReference>
<evidence type="ECO:0000256" key="15">
    <source>
        <dbReference type="ARBA" id="ARBA00049469"/>
    </source>
</evidence>
<evidence type="ECO:0000256" key="3">
    <source>
        <dbReference type="ARBA" id="ARBA00012287"/>
    </source>
</evidence>
<comment type="similarity">
    <text evidence="2">Belongs to the RuBisCO large chain family. Type I subfamily.</text>
</comment>
<keyword evidence="10" id="KW-0503">Monooxygenase</keyword>
<reference evidence="17 18" key="1">
    <citation type="journal article" date="2024" name="G3 (Bethesda)">
        <title>Genome assembly of Hibiscus sabdariffa L. provides insights into metabolisms of medicinal natural products.</title>
        <authorList>
            <person name="Kim T."/>
        </authorList>
    </citation>
    <scope>NUCLEOTIDE SEQUENCE [LARGE SCALE GENOMIC DNA]</scope>
    <source>
        <strain evidence="17">TK-2024</strain>
        <tissue evidence="17">Old leaves</tissue>
    </source>
</reference>
<evidence type="ECO:0000313" key="18">
    <source>
        <dbReference type="Proteomes" id="UP001396334"/>
    </source>
</evidence>
<evidence type="ECO:0000259" key="16">
    <source>
        <dbReference type="Pfam" id="PF02788"/>
    </source>
</evidence>
<protein>
    <recommendedName>
        <fullName evidence="4">Ribulose bisphosphate carboxylase large chain</fullName>
        <ecNumber evidence="3">4.1.1.39</ecNumber>
    </recommendedName>
</protein>
<evidence type="ECO:0000256" key="9">
    <source>
        <dbReference type="ARBA" id="ARBA00023002"/>
    </source>
</evidence>
<gene>
    <name evidence="17" type="ORF">V6N11_043133</name>
</gene>